<dbReference type="GO" id="GO:0045338">
    <property type="term" value="P:farnesyl diphosphate metabolic process"/>
    <property type="evidence" value="ECO:0007669"/>
    <property type="project" value="InterPro"/>
</dbReference>
<dbReference type="SUPFAM" id="SSF48576">
    <property type="entry name" value="Terpenoid synthases"/>
    <property type="match status" value="1"/>
</dbReference>
<dbReference type="InterPro" id="IPR033904">
    <property type="entry name" value="Trans_IPPS_HH"/>
</dbReference>
<dbReference type="Proteomes" id="UP000199594">
    <property type="component" value="Unassembled WGS sequence"/>
</dbReference>
<dbReference type="PROSITE" id="PS01044">
    <property type="entry name" value="SQUALEN_PHYTOEN_SYN_1"/>
    <property type="match status" value="1"/>
</dbReference>
<dbReference type="Pfam" id="PF00494">
    <property type="entry name" value="SQS_PSY"/>
    <property type="match status" value="1"/>
</dbReference>
<keyword evidence="1 2" id="KW-0808">Transferase</keyword>
<dbReference type="CDD" id="cd00683">
    <property type="entry name" value="Trans_IPPS_HH"/>
    <property type="match status" value="1"/>
</dbReference>
<dbReference type="InterPro" id="IPR002060">
    <property type="entry name" value="Squ/phyt_synthse"/>
</dbReference>
<reference evidence="2 3" key="1">
    <citation type="submission" date="2016-10" db="EMBL/GenBank/DDBJ databases">
        <authorList>
            <person name="de Groot N.N."/>
        </authorList>
    </citation>
    <scope>NUCLEOTIDE SEQUENCE [LARGE SCALE GENOMIC DNA]</scope>
    <source>
        <strain evidence="2 3">CGMCC 1.6493</strain>
    </source>
</reference>
<dbReference type="GO" id="GO:0051996">
    <property type="term" value="F:squalene synthase [NAD(P)H] activity"/>
    <property type="evidence" value="ECO:0007669"/>
    <property type="project" value="InterPro"/>
</dbReference>
<gene>
    <name evidence="2" type="ORF">SAMN04487956_1158</name>
</gene>
<dbReference type="SFLD" id="SFLDG01018">
    <property type="entry name" value="Squalene/Phytoene_Synthase_Lik"/>
    <property type="match status" value="1"/>
</dbReference>
<dbReference type="InterPro" id="IPR008949">
    <property type="entry name" value="Isoprenoid_synthase_dom_sf"/>
</dbReference>
<evidence type="ECO:0000256" key="1">
    <source>
        <dbReference type="ARBA" id="ARBA00022679"/>
    </source>
</evidence>
<evidence type="ECO:0000313" key="2">
    <source>
        <dbReference type="EMBL" id="SFT69630.1"/>
    </source>
</evidence>
<organism evidence="2 3">
    <name type="scientific">Halomonas saccharevitans</name>
    <dbReference type="NCBI Taxonomy" id="416872"/>
    <lineage>
        <taxon>Bacteria</taxon>
        <taxon>Pseudomonadati</taxon>
        <taxon>Pseudomonadota</taxon>
        <taxon>Gammaproteobacteria</taxon>
        <taxon>Oceanospirillales</taxon>
        <taxon>Halomonadaceae</taxon>
        <taxon>Halomonas</taxon>
    </lineage>
</organism>
<dbReference type="SFLD" id="SFLDS00005">
    <property type="entry name" value="Isoprenoid_Synthase_Type_I"/>
    <property type="match status" value="1"/>
</dbReference>
<dbReference type="AlphaFoldDB" id="A0A1I7A3Y2"/>
<dbReference type="RefSeq" id="WP_089849061.1">
    <property type="nucleotide sequence ID" value="NZ_FPAQ01000015.1"/>
</dbReference>
<dbReference type="InterPro" id="IPR019845">
    <property type="entry name" value="Squalene/phytoene_synthase_CS"/>
</dbReference>
<dbReference type="InterPro" id="IPR044844">
    <property type="entry name" value="Trans_IPPS_euk-type"/>
</dbReference>
<dbReference type="OrthoDB" id="9807580at2"/>
<dbReference type="Gene3D" id="1.10.600.10">
    <property type="entry name" value="Farnesyl Diphosphate Synthase"/>
    <property type="match status" value="1"/>
</dbReference>
<name>A0A1I7A3Y2_9GAMM</name>
<dbReference type="PANTHER" id="PTHR11626:SF2">
    <property type="entry name" value="SQUALENE SYNTHASE"/>
    <property type="match status" value="1"/>
</dbReference>
<proteinExistence type="predicted"/>
<protein>
    <submittedName>
        <fullName evidence="2">Farnesyl-diphosphate farnesyltransferase</fullName>
    </submittedName>
</protein>
<dbReference type="EMBL" id="FPAQ01000015">
    <property type="protein sequence ID" value="SFT69630.1"/>
    <property type="molecule type" value="Genomic_DNA"/>
</dbReference>
<dbReference type="PANTHER" id="PTHR11626">
    <property type="entry name" value="FARNESYL-DIPHOSPHATE FARNESYLTRANSFERASE"/>
    <property type="match status" value="1"/>
</dbReference>
<evidence type="ECO:0000313" key="3">
    <source>
        <dbReference type="Proteomes" id="UP000199594"/>
    </source>
</evidence>
<dbReference type="GO" id="GO:0016117">
    <property type="term" value="P:carotenoid biosynthetic process"/>
    <property type="evidence" value="ECO:0007669"/>
    <property type="project" value="UniProtKB-ARBA"/>
</dbReference>
<accession>A0A1I7A3Y2</accession>
<sequence length="382" mass="42101">MAQALAAASDIAEADAYQGRALGGVSRTFALTIPQLPADLRKVVTNAYLLCRIADTVEDEPALSAVQKTRLHERFLAVLRGEEKAQRFASQVTPLLSQATSPDERELVANTPLVVRCTHSLAAPQQQALIKCVSIMCRGMGHYQENSSLEGLADLGEMDRYCYYVAGVVGEMLTDLFCQHSGDMRERRAEMLALAPSFGQGLQLTNILKDLWDDRQRGVCWLPRREFQEFGVEVASLAPGRSDPAFATALRYMIGIAHAHLRHAFRYTLMVPAKETGIRRFCLWAIGLAVLTLRRINERPTYCTGRQVKVSRRTVKAAIASTRLATRHDGMLRLLFSGVTRGLPLEPLAGLHPELSAWAFEPSGSDGFSAAAYGLRLGNDEE</sequence>